<accession>A0AB73H3L8</accession>
<feature type="domain" description="dATP/dGTP diphosphohydrolase MazZ" evidence="2">
    <location>
        <begin position="79"/>
        <end position="172"/>
    </location>
</feature>
<dbReference type="AlphaFoldDB" id="A0AB73H3L8"/>
<dbReference type="InterPro" id="IPR036107">
    <property type="entry name" value="CsrA_sf"/>
</dbReference>
<dbReference type="EMBL" id="JACIIQ010000025">
    <property type="protein sequence ID" value="MBB5672491.1"/>
    <property type="molecule type" value="Genomic_DNA"/>
</dbReference>
<dbReference type="InterPro" id="IPR007538">
    <property type="entry name" value="dATP/dGTP_dipphydrolase_MazZ"/>
</dbReference>
<dbReference type="Pfam" id="PF04447">
    <property type="entry name" value="dATP-dGTP_PPHyd"/>
    <property type="match status" value="1"/>
</dbReference>
<organism evidence="3">
    <name type="scientific">Xanthomonas arboricola</name>
    <dbReference type="NCBI Taxonomy" id="56448"/>
    <lineage>
        <taxon>Bacteria</taxon>
        <taxon>Pseudomonadati</taxon>
        <taxon>Pseudomonadota</taxon>
        <taxon>Gammaproteobacteria</taxon>
        <taxon>Lysobacterales</taxon>
        <taxon>Lysobacteraceae</taxon>
        <taxon>Xanthomonas</taxon>
    </lineage>
</organism>
<dbReference type="Gene3D" id="2.60.40.4380">
    <property type="entry name" value="Translational regulator CsrA"/>
    <property type="match status" value="1"/>
</dbReference>
<gene>
    <name evidence="3" type="ORF">FHR65_004092</name>
</gene>
<proteinExistence type="predicted"/>
<name>A0AB73H3L8_9XANT</name>
<dbReference type="Proteomes" id="UP000528595">
    <property type="component" value="Unassembled WGS sequence"/>
</dbReference>
<dbReference type="GO" id="GO:0006109">
    <property type="term" value="P:regulation of carbohydrate metabolic process"/>
    <property type="evidence" value="ECO:0007669"/>
    <property type="project" value="InterPro"/>
</dbReference>
<dbReference type="Pfam" id="PF02599">
    <property type="entry name" value="CsrA"/>
    <property type="match status" value="1"/>
</dbReference>
<dbReference type="GO" id="GO:0003723">
    <property type="term" value="F:RNA binding"/>
    <property type="evidence" value="ECO:0007669"/>
    <property type="project" value="InterPro"/>
</dbReference>
<dbReference type="SUPFAM" id="SSF117130">
    <property type="entry name" value="CsrA-like"/>
    <property type="match status" value="1"/>
</dbReference>
<dbReference type="RefSeq" id="WP_221208374.1">
    <property type="nucleotide sequence ID" value="NZ_JACIIQ010000025.1"/>
</dbReference>
<evidence type="ECO:0000256" key="1">
    <source>
        <dbReference type="ARBA" id="ARBA00023159"/>
    </source>
</evidence>
<protein>
    <submittedName>
        <fullName evidence="3">Carbon storage regulator CsrA</fullName>
    </submittedName>
</protein>
<dbReference type="GO" id="GO:0006402">
    <property type="term" value="P:mRNA catabolic process"/>
    <property type="evidence" value="ECO:0007669"/>
    <property type="project" value="InterPro"/>
</dbReference>
<evidence type="ECO:0000313" key="3">
    <source>
        <dbReference type="EMBL" id="MBB5672491.1"/>
    </source>
</evidence>
<keyword evidence="1" id="KW-0010">Activator</keyword>
<evidence type="ECO:0000259" key="2">
    <source>
        <dbReference type="Pfam" id="PF04447"/>
    </source>
</evidence>
<sequence>MGLVVTRKPGEALEIGDPKGEIVIVRVLSSNEGGTRLKVDAPLHLAVHREEISERIRRGVTTPDQGGRGRFDLIAFAKRQQNWSLQTFGPGYLTESLVDHIQEELIEVEQSPRDSGEWADLVLLALDGLLRCTGSAELAAKALSDKADINLRRAWPDWRTVDRTRAIGHIAEPEAAIDLAVM</sequence>
<dbReference type="InterPro" id="IPR003751">
    <property type="entry name" value="CsrA"/>
</dbReference>
<comment type="caution">
    <text evidence="3">The sequence shown here is derived from an EMBL/GenBank/DDBJ whole genome shotgun (WGS) entry which is preliminary data.</text>
</comment>
<reference evidence="3" key="1">
    <citation type="submission" date="2020-08" db="EMBL/GenBank/DDBJ databases">
        <title>Studying the diversity of plant-associated saprophytic bacteria and their role in host health and plant-pathogen interactions.</title>
        <authorList>
            <person name="Potnis N."/>
        </authorList>
    </citation>
    <scope>NUCLEOTIDE SEQUENCE</scope>
    <source>
        <strain evidence="3">F21</strain>
    </source>
</reference>